<dbReference type="EMBL" id="RIBY02002098">
    <property type="protein sequence ID" value="KAH9825580.1"/>
    <property type="molecule type" value="Genomic_DNA"/>
</dbReference>
<gene>
    <name evidence="2" type="ORF">Tdes44962_MAKER10169</name>
</gene>
<dbReference type="Proteomes" id="UP001138500">
    <property type="component" value="Unassembled WGS sequence"/>
</dbReference>
<protein>
    <submittedName>
        <fullName evidence="2">3-hydroxyacyl-[acyl-carrier-protein] dehydratase</fullName>
    </submittedName>
</protein>
<dbReference type="Gene3D" id="3.10.129.10">
    <property type="entry name" value="Hotdog Thioesterase"/>
    <property type="match status" value="1"/>
</dbReference>
<dbReference type="InterPro" id="IPR052741">
    <property type="entry name" value="Mitochondrial_HTD2"/>
</dbReference>
<dbReference type="PANTHER" id="PTHR28152">
    <property type="entry name" value="HYDROXYACYL-THIOESTER DEHYDRATASE TYPE 2, MITOCHONDRIAL"/>
    <property type="match status" value="1"/>
</dbReference>
<dbReference type="GO" id="GO:0005739">
    <property type="term" value="C:mitochondrion"/>
    <property type="evidence" value="ECO:0007669"/>
    <property type="project" value="TreeGrafter"/>
</dbReference>
<feature type="region of interest" description="Disordered" evidence="1">
    <location>
        <begin position="1"/>
        <end position="63"/>
    </location>
</feature>
<dbReference type="InterPro" id="IPR029069">
    <property type="entry name" value="HotDog_dom_sf"/>
</dbReference>
<proteinExistence type="predicted"/>
<keyword evidence="3" id="KW-1185">Reference proteome</keyword>
<evidence type="ECO:0000313" key="2">
    <source>
        <dbReference type="EMBL" id="KAH9825580.1"/>
    </source>
</evidence>
<accession>A0A9W7W0T2</accession>
<reference evidence="2 3" key="1">
    <citation type="journal article" date="2018" name="IMA Fungus">
        <title>IMA Genome-F 10: Nine draft genome sequences of Claviceps purpurea s.lat., including C. arundinis, C. humidiphila, and C. cf. spartinae, pseudomolecules for the pitch canker pathogen Fusarium circinatum, draft genome of Davidsoniella eucalypti, Grosmannia galeiformis, Quambalaria eucalypti, and Teratosphaeria destructans.</title>
        <authorList>
            <person name="Wingfield B.D."/>
            <person name="Liu M."/>
            <person name="Nguyen H.D."/>
            <person name="Lane F.A."/>
            <person name="Morgan S.W."/>
            <person name="De Vos L."/>
            <person name="Wilken P.M."/>
            <person name="Duong T.A."/>
            <person name="Aylward J."/>
            <person name="Coetzee M.P."/>
            <person name="Dadej K."/>
            <person name="De Beer Z.W."/>
            <person name="Findlay W."/>
            <person name="Havenga M."/>
            <person name="Kolarik M."/>
            <person name="Menzies J.G."/>
            <person name="Naidoo K."/>
            <person name="Pochopski O."/>
            <person name="Shoukouhi P."/>
            <person name="Santana Q.C."/>
            <person name="Seifert K.A."/>
            <person name="Soal N."/>
            <person name="Steenkamp E.T."/>
            <person name="Tatham C.T."/>
            <person name="van der Nest M.A."/>
            <person name="Wingfield M.J."/>
        </authorList>
    </citation>
    <scope>NUCLEOTIDE SEQUENCE [LARGE SCALE GENOMIC DNA]</scope>
    <source>
        <strain evidence="2">CMW44962</strain>
    </source>
</reference>
<dbReference type="GO" id="GO:0019171">
    <property type="term" value="F:(3R)-hydroxyacyl-[acyl-carrier-protein] dehydratase activity"/>
    <property type="evidence" value="ECO:0007669"/>
    <property type="project" value="TreeGrafter"/>
</dbReference>
<feature type="region of interest" description="Disordered" evidence="1">
    <location>
        <begin position="127"/>
        <end position="147"/>
    </location>
</feature>
<feature type="compositionally biased region" description="Basic residues" evidence="1">
    <location>
        <begin position="35"/>
        <end position="56"/>
    </location>
</feature>
<reference evidence="2 3" key="2">
    <citation type="journal article" date="2021" name="Curr. Genet.">
        <title>Genetic response to nitrogen starvation in the aggressive Eucalyptus foliar pathogen Teratosphaeria destructans.</title>
        <authorList>
            <person name="Havenga M."/>
            <person name="Wingfield B.D."/>
            <person name="Wingfield M.J."/>
            <person name="Dreyer L.L."/>
            <person name="Roets F."/>
            <person name="Aylward J."/>
        </authorList>
    </citation>
    <scope>NUCLEOTIDE SEQUENCE [LARGE SCALE GENOMIC DNA]</scope>
    <source>
        <strain evidence="2">CMW44962</strain>
    </source>
</reference>
<comment type="caution">
    <text evidence="2">The sequence shown here is derived from an EMBL/GenBank/DDBJ whole genome shotgun (WGS) entry which is preliminary data.</text>
</comment>
<dbReference type="OrthoDB" id="3257538at2759"/>
<name>A0A9W7W0T2_9PEZI</name>
<organism evidence="2 3">
    <name type="scientific">Teratosphaeria destructans</name>
    <dbReference type="NCBI Taxonomy" id="418781"/>
    <lineage>
        <taxon>Eukaryota</taxon>
        <taxon>Fungi</taxon>
        <taxon>Dikarya</taxon>
        <taxon>Ascomycota</taxon>
        <taxon>Pezizomycotina</taxon>
        <taxon>Dothideomycetes</taxon>
        <taxon>Dothideomycetidae</taxon>
        <taxon>Mycosphaerellales</taxon>
        <taxon>Teratosphaeriaceae</taxon>
        <taxon>Teratosphaeria</taxon>
    </lineage>
</organism>
<sequence length="267" mass="30278">MLPDGTNPTHSPGPPYTRRMSGRRPRRPQPLAPPHPRRHPRRLRRIHPRRHAQRRPGRGETLVGIERRLARLTADETTAYHASLGGSRAERDALDHRVRQRLWRPDETDFGPASLVETRNIVFMRAAPPKAPPTTTNKKLPPTRAPDWRHTIVPDARLLFRFSALTFNAHAIHLDPEYCRAVEGHRERLFHGPLSYVFMLTVLRGVLEGEGRGERVTGVEYRNLAPLYLGEPVTFCGARVGEARWEVWTETPEGGVAVKGTVATERA</sequence>
<evidence type="ECO:0000313" key="3">
    <source>
        <dbReference type="Proteomes" id="UP001138500"/>
    </source>
</evidence>
<dbReference type="PANTHER" id="PTHR28152:SF1">
    <property type="entry name" value="HYDROXYACYL-THIOESTER DEHYDRATASE TYPE 2, MITOCHONDRIAL"/>
    <property type="match status" value="1"/>
</dbReference>
<evidence type="ECO:0000256" key="1">
    <source>
        <dbReference type="SAM" id="MobiDB-lite"/>
    </source>
</evidence>
<dbReference type="AlphaFoldDB" id="A0A9W7W0T2"/>
<feature type="compositionally biased region" description="Polar residues" evidence="1">
    <location>
        <begin position="1"/>
        <end position="10"/>
    </location>
</feature>
<feature type="compositionally biased region" description="Low complexity" evidence="1">
    <location>
        <begin position="133"/>
        <end position="142"/>
    </location>
</feature>
<dbReference type="SUPFAM" id="SSF54637">
    <property type="entry name" value="Thioesterase/thiol ester dehydrase-isomerase"/>
    <property type="match status" value="1"/>
</dbReference>